<evidence type="ECO:0000313" key="3">
    <source>
        <dbReference type="EMBL" id="MCA9382873.1"/>
    </source>
</evidence>
<dbReference type="InterPro" id="IPR050190">
    <property type="entry name" value="UPF0213_domain"/>
</dbReference>
<dbReference type="PANTHER" id="PTHR34477:SF5">
    <property type="entry name" value="BSL5627 PROTEIN"/>
    <property type="match status" value="1"/>
</dbReference>
<evidence type="ECO:0000256" key="1">
    <source>
        <dbReference type="ARBA" id="ARBA00007435"/>
    </source>
</evidence>
<dbReference type="InterPro" id="IPR000305">
    <property type="entry name" value="GIY-YIG_endonuc"/>
</dbReference>
<dbReference type="EMBL" id="JAGQLK010000009">
    <property type="protein sequence ID" value="MCA9382873.1"/>
    <property type="molecule type" value="Genomic_DNA"/>
</dbReference>
<dbReference type="PROSITE" id="PS50164">
    <property type="entry name" value="GIY_YIG"/>
    <property type="match status" value="1"/>
</dbReference>
<comment type="similarity">
    <text evidence="1">Belongs to the UPF0213 family.</text>
</comment>
<dbReference type="AlphaFoldDB" id="A0A955RIM2"/>
<evidence type="ECO:0000259" key="2">
    <source>
        <dbReference type="PROSITE" id="PS50164"/>
    </source>
</evidence>
<gene>
    <name evidence="3" type="ORF">KC909_00770</name>
</gene>
<dbReference type="Proteomes" id="UP000783287">
    <property type="component" value="Unassembled WGS sequence"/>
</dbReference>
<feature type="domain" description="GIY-YIG" evidence="2">
    <location>
        <begin position="1"/>
        <end position="76"/>
    </location>
</feature>
<comment type="caution">
    <text evidence="3">The sequence shown here is derived from an EMBL/GenBank/DDBJ whole genome shotgun (WGS) entry which is preliminary data.</text>
</comment>
<protein>
    <submittedName>
        <fullName evidence="3">GIY-YIG nuclease family protein</fullName>
    </submittedName>
</protein>
<organism evidence="3 4">
    <name type="scientific">Candidatus Dojkabacteria bacterium</name>
    <dbReference type="NCBI Taxonomy" id="2099670"/>
    <lineage>
        <taxon>Bacteria</taxon>
        <taxon>Candidatus Dojkabacteria</taxon>
    </lineage>
</organism>
<dbReference type="Pfam" id="PF01541">
    <property type="entry name" value="GIY-YIG"/>
    <property type="match status" value="1"/>
</dbReference>
<dbReference type="Gene3D" id="3.40.1440.10">
    <property type="entry name" value="GIY-YIG endonuclease"/>
    <property type="match status" value="1"/>
</dbReference>
<dbReference type="InterPro" id="IPR035901">
    <property type="entry name" value="GIY-YIG_endonuc_sf"/>
</dbReference>
<name>A0A955RIM2_9BACT</name>
<reference evidence="3" key="1">
    <citation type="submission" date="2020-04" db="EMBL/GenBank/DDBJ databases">
        <authorList>
            <person name="Zhang T."/>
        </authorList>
    </citation>
    <scope>NUCLEOTIDE SEQUENCE</scope>
    <source>
        <strain evidence="3">HKST-UBA14</strain>
    </source>
</reference>
<dbReference type="PANTHER" id="PTHR34477">
    <property type="entry name" value="UPF0213 PROTEIN YHBQ"/>
    <property type="match status" value="1"/>
</dbReference>
<evidence type="ECO:0000313" key="4">
    <source>
        <dbReference type="Proteomes" id="UP000783287"/>
    </source>
</evidence>
<dbReference type="SUPFAM" id="SSF82771">
    <property type="entry name" value="GIY-YIG endonuclease"/>
    <property type="match status" value="1"/>
</dbReference>
<reference evidence="3" key="2">
    <citation type="journal article" date="2021" name="Microbiome">
        <title>Successional dynamics and alternative stable states in a saline activated sludge microbial community over 9 years.</title>
        <authorList>
            <person name="Wang Y."/>
            <person name="Ye J."/>
            <person name="Ju F."/>
            <person name="Liu L."/>
            <person name="Boyd J.A."/>
            <person name="Deng Y."/>
            <person name="Parks D.H."/>
            <person name="Jiang X."/>
            <person name="Yin X."/>
            <person name="Woodcroft B.J."/>
            <person name="Tyson G.W."/>
            <person name="Hugenholtz P."/>
            <person name="Polz M.F."/>
            <person name="Zhang T."/>
        </authorList>
    </citation>
    <scope>NUCLEOTIDE SEQUENCE</scope>
    <source>
        <strain evidence="3">HKST-UBA14</strain>
    </source>
</reference>
<accession>A0A955RIM2</accession>
<proteinExistence type="inferred from homology"/>
<sequence length="89" mass="11201">MYYVYILTTKNRKLYYIGLTSGLERRLWQHKNKVYKGFTSKYNIYHLIYYEEYRYVFDGISRERQLKKWSRKKKLELVKKVNPELKFLM</sequence>